<evidence type="ECO:0000313" key="1">
    <source>
        <dbReference type="EMBL" id="EFB77500.1"/>
    </source>
</evidence>
<protein>
    <submittedName>
        <fullName evidence="1">Uncharacterized protein</fullName>
    </submittedName>
</protein>
<dbReference type="AlphaFoldDB" id="D1PIZ1"/>
<dbReference type="Proteomes" id="UP000003438">
    <property type="component" value="Unassembled WGS sequence"/>
</dbReference>
<proteinExistence type="predicted"/>
<comment type="caution">
    <text evidence="1">The sequence shown here is derived from an EMBL/GenBank/DDBJ whole genome shotgun (WGS) entry which is preliminary data.</text>
</comment>
<keyword evidence="2" id="KW-1185">Reference proteome</keyword>
<reference evidence="1" key="1">
    <citation type="submission" date="2009-12" db="EMBL/GenBank/DDBJ databases">
        <authorList>
            <person name="Weinstock G."/>
            <person name="Sodergren E."/>
            <person name="Clifton S."/>
            <person name="Fulton L."/>
            <person name="Fulton B."/>
            <person name="Courtney L."/>
            <person name="Fronick C."/>
            <person name="Harrison M."/>
            <person name="Strong C."/>
            <person name="Farmer C."/>
            <person name="Delahaunty K."/>
            <person name="Markovic C."/>
            <person name="Hall O."/>
            <person name="Minx P."/>
            <person name="Tomlinson C."/>
            <person name="Mitreva M."/>
            <person name="Nelson J."/>
            <person name="Hou S."/>
            <person name="Wollam A."/>
            <person name="Pepin K.H."/>
            <person name="Johnson M."/>
            <person name="Bhonagiri V."/>
            <person name="Nash W.E."/>
            <person name="Warren W."/>
            <person name="Chinwalla A."/>
            <person name="Mardis E.R."/>
            <person name="Wilson R.K."/>
        </authorList>
    </citation>
    <scope>NUCLEOTIDE SEQUENCE [LARGE SCALE GENOMIC DNA]</scope>
    <source>
        <strain evidence="1">DSM 15176</strain>
    </source>
</reference>
<gene>
    <name evidence="1" type="ORF">SUBVAR_04309</name>
</gene>
<dbReference type="HOGENOM" id="CLU_2653106_0_0_9"/>
<accession>D1PIZ1</accession>
<sequence length="76" mass="8563">MTSRHFPSADRLGRQHPNDVRRAVRIQGGPDHHVLFSRPCIGHYITIIPALFVRDAQSPFFPFPAQKGQICILGIC</sequence>
<name>D1PIZ1_9FIRM</name>
<dbReference type="EMBL" id="ACBY02000011">
    <property type="protein sequence ID" value="EFB77500.1"/>
    <property type="molecule type" value="Genomic_DNA"/>
</dbReference>
<organism evidence="1 2">
    <name type="scientific">Subdoligranulum variabile DSM 15176</name>
    <dbReference type="NCBI Taxonomy" id="411471"/>
    <lineage>
        <taxon>Bacteria</taxon>
        <taxon>Bacillati</taxon>
        <taxon>Bacillota</taxon>
        <taxon>Clostridia</taxon>
        <taxon>Eubacteriales</taxon>
        <taxon>Oscillospiraceae</taxon>
        <taxon>Subdoligranulum</taxon>
    </lineage>
</organism>
<evidence type="ECO:0000313" key="2">
    <source>
        <dbReference type="Proteomes" id="UP000003438"/>
    </source>
</evidence>